<evidence type="ECO:0000256" key="4">
    <source>
        <dbReference type="ARBA" id="ARBA00023329"/>
    </source>
</evidence>
<evidence type="ECO:0000313" key="8">
    <source>
        <dbReference type="RefSeq" id="XP_033702812.1"/>
    </source>
</evidence>
<sequence>MAATVPLRDRLSFLHRLPILLKGTSDDDVPCPGYLFEEIAKITHESLGSSQCLLEYLLSRLQSGSGRVKLKVLKIMLHLCGHGSSSFLLILKRNPAFIQEAAGLLLRALVSLPLLEGLWEDGTGEAGRRGGALACRGPGDSFHGTPGSSPWEQLVPEGAGSRPGLGGCLVLGRLVTSASFPATQGPASSRYASTSSPITRFHSAGAHGLSSPEYPGLRVGVPAAADVGPPTGMGSQSRPQSSLQGFGYSKERGHTAMRHQPGQAGGGWEELDSSPNSQDSSQENDDLGKASDSGSPSGSDSPSGASRAPSDLAERVEAVILSDCQQELSLVRAVTRGPHCFLSREEVQHFVKECGLLNCEAVLELLVRHLGATSERVQMRALGAIASLGCTDLLSQERVLLLARPRLQELSVGSPGPVTNKATKILRHFEASCRQWPPARRPPAEPGPAVARVGPSDLLTDTLPFTGGQGFLQPLSSALFSPKGTAPPSGLQPGPVPPTSLEGCPLPARADAREAKTRLAGSREQGAGSERGPFGTDTAKRGPELDPGPGDSCDSLFAGMELVACPHLVGAGTAAEEPLPACQAPWTSSQRVAAKEPSGSEPSAFAFLNS</sequence>
<evidence type="ECO:0000313" key="7">
    <source>
        <dbReference type="Proteomes" id="UP000245320"/>
    </source>
</evidence>
<organism evidence="7 8">
    <name type="scientific">Tursiops truncatus</name>
    <name type="common">Atlantic bottle-nosed dolphin</name>
    <name type="synonym">Delphinus truncatus</name>
    <dbReference type="NCBI Taxonomy" id="9739"/>
    <lineage>
        <taxon>Eukaryota</taxon>
        <taxon>Metazoa</taxon>
        <taxon>Chordata</taxon>
        <taxon>Craniata</taxon>
        <taxon>Vertebrata</taxon>
        <taxon>Euteleostomi</taxon>
        <taxon>Mammalia</taxon>
        <taxon>Eutheria</taxon>
        <taxon>Laurasiatheria</taxon>
        <taxon>Artiodactyla</taxon>
        <taxon>Whippomorpha</taxon>
        <taxon>Cetacea</taxon>
        <taxon>Odontoceti</taxon>
        <taxon>Delphinidae</taxon>
        <taxon>Tursiops</taxon>
    </lineage>
</organism>
<comment type="subcellular location">
    <subcellularLocation>
        <location evidence="1">Cytoplasmic vesicle</location>
    </subcellularLocation>
    <subcellularLocation>
        <location evidence="2">Golgi apparatus</location>
    </subcellularLocation>
</comment>
<dbReference type="Gene3D" id="1.25.40.90">
    <property type="match status" value="1"/>
</dbReference>
<keyword evidence="7" id="KW-1185">Reference proteome</keyword>
<dbReference type="SUPFAM" id="SSF48464">
    <property type="entry name" value="ENTH/VHS domain"/>
    <property type="match status" value="1"/>
</dbReference>
<gene>
    <name evidence="8" type="primary">TEPSIN</name>
</gene>
<keyword evidence="4" id="KW-0968">Cytoplasmic vesicle</keyword>
<dbReference type="InterPro" id="IPR058028">
    <property type="entry name" value="Tepsin_VHS/ENTH-like"/>
</dbReference>
<dbReference type="InterPro" id="IPR035802">
    <property type="entry name" value="ENTH/VHS_tepsin"/>
</dbReference>
<protein>
    <submittedName>
        <fullName evidence="8">AP-4 complex accessory subunit tepsin isoform X8</fullName>
    </submittedName>
</protein>
<reference evidence="8" key="1">
    <citation type="submission" date="2025-08" db="UniProtKB">
        <authorList>
            <consortium name="RefSeq"/>
        </authorList>
    </citation>
    <scope>IDENTIFICATION</scope>
    <source>
        <tissue evidence="8">Spleen</tissue>
    </source>
</reference>
<feature type="compositionally biased region" description="Polar residues" evidence="5">
    <location>
        <begin position="233"/>
        <end position="244"/>
    </location>
</feature>
<feature type="domain" description="AP-4 complex accessory subunit Tepsin VHS/ENTH-like" evidence="6">
    <location>
        <begin position="325"/>
        <end position="429"/>
    </location>
</feature>
<dbReference type="InterPro" id="IPR039273">
    <property type="entry name" value="TEPSIN"/>
</dbReference>
<dbReference type="GO" id="GO:0031410">
    <property type="term" value="C:cytoplasmic vesicle"/>
    <property type="evidence" value="ECO:0007669"/>
    <property type="project" value="UniProtKB-SubCell"/>
</dbReference>
<proteinExistence type="predicted"/>
<dbReference type="AlphaFoldDB" id="A0A6J3QKS0"/>
<feature type="compositionally biased region" description="Low complexity" evidence="5">
    <location>
        <begin position="290"/>
        <end position="311"/>
    </location>
</feature>
<dbReference type="PANTHER" id="PTHR21514:SF0">
    <property type="entry name" value="AP-4 COMPLEX ACCESSORY SUBUNIT TEPSIN"/>
    <property type="match status" value="1"/>
</dbReference>
<accession>A0A6J3QKS0</accession>
<dbReference type="Proteomes" id="UP000245320">
    <property type="component" value="Chromosome 20"/>
</dbReference>
<evidence type="ECO:0000256" key="1">
    <source>
        <dbReference type="ARBA" id="ARBA00004541"/>
    </source>
</evidence>
<evidence type="ECO:0000256" key="5">
    <source>
        <dbReference type="SAM" id="MobiDB-lite"/>
    </source>
</evidence>
<dbReference type="RefSeq" id="XP_033702812.1">
    <property type="nucleotide sequence ID" value="XM_033846921.1"/>
</dbReference>
<feature type="region of interest" description="Disordered" evidence="5">
    <location>
        <begin position="586"/>
        <end position="610"/>
    </location>
</feature>
<dbReference type="PANTHER" id="PTHR21514">
    <property type="entry name" value="AP-4 COMPLEX ACCESSORY SUBUNIT TEPSIN"/>
    <property type="match status" value="1"/>
</dbReference>
<keyword evidence="3" id="KW-0333">Golgi apparatus</keyword>
<dbReference type="GO" id="GO:0032588">
    <property type="term" value="C:trans-Golgi network membrane"/>
    <property type="evidence" value="ECO:0007669"/>
    <property type="project" value="TreeGrafter"/>
</dbReference>
<dbReference type="InterPro" id="IPR008942">
    <property type="entry name" value="ENTH_VHS"/>
</dbReference>
<dbReference type="CTD" id="146705"/>
<feature type="region of interest" description="Disordered" evidence="5">
    <location>
        <begin position="220"/>
        <end position="311"/>
    </location>
</feature>
<evidence type="ECO:0000256" key="2">
    <source>
        <dbReference type="ARBA" id="ARBA00004555"/>
    </source>
</evidence>
<dbReference type="CDD" id="cd03572">
    <property type="entry name" value="ENTH_like_Tepsin"/>
    <property type="match status" value="1"/>
</dbReference>
<feature type="region of interest" description="Disordered" evidence="5">
    <location>
        <begin position="476"/>
        <end position="553"/>
    </location>
</feature>
<dbReference type="Pfam" id="PF25827">
    <property type="entry name" value="TVHS-like"/>
    <property type="match status" value="1"/>
</dbReference>
<evidence type="ECO:0000259" key="6">
    <source>
        <dbReference type="Pfam" id="PF25827"/>
    </source>
</evidence>
<evidence type="ECO:0000256" key="3">
    <source>
        <dbReference type="ARBA" id="ARBA00023034"/>
    </source>
</evidence>
<name>A0A6J3QKS0_TURTR</name>